<keyword evidence="17" id="KW-1185">Reference proteome</keyword>
<evidence type="ECO:0000256" key="3">
    <source>
        <dbReference type="ARBA" id="ARBA00004991"/>
    </source>
</evidence>
<name>A0ABP0DK66_9PEZI</name>
<evidence type="ECO:0000256" key="12">
    <source>
        <dbReference type="ARBA" id="ARBA00031017"/>
    </source>
</evidence>
<evidence type="ECO:0000313" key="17">
    <source>
        <dbReference type="Proteomes" id="UP001642501"/>
    </source>
</evidence>
<keyword evidence="7 16" id="KW-0328">Glycosyltransferase</keyword>
<evidence type="ECO:0000256" key="11">
    <source>
        <dbReference type="ARBA" id="ARBA00023136"/>
    </source>
</evidence>
<gene>
    <name evidence="16" type="primary">HSX11</name>
    <name evidence="16" type="ORF">SEPCBS57363_002576</name>
</gene>
<evidence type="ECO:0000256" key="15">
    <source>
        <dbReference type="SAM" id="Phobius"/>
    </source>
</evidence>
<dbReference type="EMBL" id="CAWUOM010000034">
    <property type="protein sequence ID" value="CAK7267407.1"/>
    <property type="molecule type" value="Genomic_DNA"/>
</dbReference>
<evidence type="ECO:0000256" key="14">
    <source>
        <dbReference type="ARBA" id="ARBA00032575"/>
    </source>
</evidence>
<evidence type="ECO:0000256" key="6">
    <source>
        <dbReference type="ARBA" id="ARBA00019988"/>
    </source>
</evidence>
<comment type="caution">
    <text evidence="16">The sequence shown here is derived from an EMBL/GenBank/DDBJ whole genome shotgun (WGS) entry which is preliminary data.</text>
</comment>
<evidence type="ECO:0000256" key="13">
    <source>
        <dbReference type="ARBA" id="ARBA00031543"/>
    </source>
</evidence>
<evidence type="ECO:0000256" key="2">
    <source>
        <dbReference type="ARBA" id="ARBA00004760"/>
    </source>
</evidence>
<dbReference type="InterPro" id="IPR025993">
    <property type="entry name" value="Ceramide_glucosylTrfase"/>
</dbReference>
<dbReference type="SUPFAM" id="SSF53448">
    <property type="entry name" value="Nucleotide-diphospho-sugar transferases"/>
    <property type="match status" value="1"/>
</dbReference>
<reference evidence="16 17" key="1">
    <citation type="submission" date="2024-01" db="EMBL/GenBank/DDBJ databases">
        <authorList>
            <person name="Allen C."/>
            <person name="Tagirdzhanova G."/>
        </authorList>
    </citation>
    <scope>NUCLEOTIDE SEQUENCE [LARGE SCALE GENOMIC DNA]</scope>
    <source>
        <strain evidence="16 17">CBS 573.63</strain>
    </source>
</reference>
<feature type="transmembrane region" description="Helical" evidence="15">
    <location>
        <begin position="12"/>
        <end position="32"/>
    </location>
</feature>
<evidence type="ECO:0000256" key="1">
    <source>
        <dbReference type="ARBA" id="ARBA00004141"/>
    </source>
</evidence>
<evidence type="ECO:0000313" key="16">
    <source>
        <dbReference type="EMBL" id="CAK7267407.1"/>
    </source>
</evidence>
<keyword evidence="11 15" id="KW-0472">Membrane</keyword>
<proteinExistence type="inferred from homology"/>
<dbReference type="InterPro" id="IPR029044">
    <property type="entry name" value="Nucleotide-diphossugar_trans"/>
</dbReference>
<protein>
    <recommendedName>
        <fullName evidence="6">Ceramide glucosyltransferase</fullName>
        <ecNumber evidence="5">2.4.1.80</ecNumber>
    </recommendedName>
    <alternativeName>
        <fullName evidence="13">Glucosylceramide synthase</fullName>
    </alternativeName>
    <alternativeName>
        <fullName evidence="14">UDP-glucose ceramide glucosyltransferase</fullName>
    </alternativeName>
    <alternativeName>
        <fullName evidence="12">UDP-glucose:N-acylsphingosine D-glucosyltransferase</fullName>
    </alternativeName>
</protein>
<comment type="pathway">
    <text evidence="3">Sphingolipid metabolism.</text>
</comment>
<keyword evidence="9 15" id="KW-0812">Transmembrane</keyword>
<feature type="transmembrane region" description="Helical" evidence="15">
    <location>
        <begin position="389"/>
        <end position="413"/>
    </location>
</feature>
<dbReference type="Proteomes" id="UP001642501">
    <property type="component" value="Unassembled WGS sequence"/>
</dbReference>
<dbReference type="EC" id="2.4.1.80" evidence="5"/>
<dbReference type="GO" id="GO:0008120">
    <property type="term" value="F:ceramide glucosyltransferase activity"/>
    <property type="evidence" value="ECO:0007669"/>
    <property type="project" value="UniProtKB-EC"/>
</dbReference>
<evidence type="ECO:0000256" key="7">
    <source>
        <dbReference type="ARBA" id="ARBA00022676"/>
    </source>
</evidence>
<keyword evidence="8 16" id="KW-0808">Transferase</keyword>
<evidence type="ECO:0000256" key="10">
    <source>
        <dbReference type="ARBA" id="ARBA00022989"/>
    </source>
</evidence>
<keyword evidence="10 15" id="KW-1133">Transmembrane helix</keyword>
<evidence type="ECO:0000256" key="8">
    <source>
        <dbReference type="ARBA" id="ARBA00022679"/>
    </source>
</evidence>
<dbReference type="PANTHER" id="PTHR12726">
    <property type="entry name" value="CERAMIDE GLUCOSYLTRANSFERASE"/>
    <property type="match status" value="1"/>
</dbReference>
<evidence type="ECO:0000256" key="5">
    <source>
        <dbReference type="ARBA" id="ARBA00012699"/>
    </source>
</evidence>
<comment type="similarity">
    <text evidence="4">Belongs to the glycosyltransferase 2 family.</text>
</comment>
<dbReference type="Pfam" id="PF13506">
    <property type="entry name" value="Glyco_transf_21"/>
    <property type="match status" value="1"/>
</dbReference>
<comment type="subcellular location">
    <subcellularLocation>
        <location evidence="1">Membrane</location>
        <topology evidence="1">Multi-pass membrane protein</topology>
    </subcellularLocation>
</comment>
<sequence length="521" mass="57972">MYECLKLGLACVWGIWSCVVFVVQGIGIFQVFRHYSRPPRRAAVECLVEYAAVPHVTVIRPCKGSELGLYECLASTCRQTYPRRRLSVFLCIESNADPGFPVLQRIVTDFAGHVDIRLYIGGAAGDALSLGPNPKIRNMARAYGDIPDTKDGVVWIVDCNVWVAPGVAGRMVDKLFGFRAGGTSRNVPYKFVHQLPIVVDLGSPSRTSGATLDEMFMATSHAKFYSAINTVGIAPCIVGKSNMFRKAHLDMLTDPAQNPTVLTAKDAQRGRGIDFFSSYICEDHLIGDLLWRSPLAGYRNHGLVAGDLAIQPMASDVSVRAYAARRVRWLRARKWTVLLATLVEPGVESLLCAAFAAFSLTTLADRLPLPAWLTAWLIQNTRASMLRCWLLLVVVWMIADWCTYSLLLAGLSINADRRSNTPIFARGRDTARGMPARPFFYSWLRAWIGREVLALPIWTYAVLLGATVTWRGKRYHVRMDMSVVELDEKKKKVRASPALPTPVEPANIRLSSRVNRKARVE</sequence>
<comment type="pathway">
    <text evidence="2">Lipid metabolism; sphingolipid metabolism.</text>
</comment>
<dbReference type="PANTHER" id="PTHR12726:SF0">
    <property type="entry name" value="CERAMIDE GLUCOSYLTRANSFERASE"/>
    <property type="match status" value="1"/>
</dbReference>
<evidence type="ECO:0000256" key="9">
    <source>
        <dbReference type="ARBA" id="ARBA00022692"/>
    </source>
</evidence>
<organism evidence="16 17">
    <name type="scientific">Sporothrix epigloea</name>
    <dbReference type="NCBI Taxonomy" id="1892477"/>
    <lineage>
        <taxon>Eukaryota</taxon>
        <taxon>Fungi</taxon>
        <taxon>Dikarya</taxon>
        <taxon>Ascomycota</taxon>
        <taxon>Pezizomycotina</taxon>
        <taxon>Sordariomycetes</taxon>
        <taxon>Sordariomycetidae</taxon>
        <taxon>Ophiostomatales</taxon>
        <taxon>Ophiostomataceae</taxon>
        <taxon>Sporothrix</taxon>
    </lineage>
</organism>
<accession>A0ABP0DK66</accession>
<feature type="transmembrane region" description="Helical" evidence="15">
    <location>
        <begin position="452"/>
        <end position="470"/>
    </location>
</feature>
<evidence type="ECO:0000256" key="4">
    <source>
        <dbReference type="ARBA" id="ARBA00006739"/>
    </source>
</evidence>